<organism evidence="4 5">
    <name type="scientific">Syncephalastrum racemosum</name>
    <name type="common">Filamentous fungus</name>
    <dbReference type="NCBI Taxonomy" id="13706"/>
    <lineage>
        <taxon>Eukaryota</taxon>
        <taxon>Fungi</taxon>
        <taxon>Fungi incertae sedis</taxon>
        <taxon>Mucoromycota</taxon>
        <taxon>Mucoromycotina</taxon>
        <taxon>Mucoromycetes</taxon>
        <taxon>Mucorales</taxon>
        <taxon>Syncephalastraceae</taxon>
        <taxon>Syncephalastrum</taxon>
    </lineage>
</organism>
<keyword evidence="5" id="KW-1185">Reference proteome</keyword>
<keyword evidence="1" id="KW-0238">DNA-binding</keyword>
<dbReference type="EMBL" id="MCGN01000004">
    <property type="protein sequence ID" value="ORY97768.1"/>
    <property type="molecule type" value="Genomic_DNA"/>
</dbReference>
<dbReference type="InterPro" id="IPR001356">
    <property type="entry name" value="HD"/>
</dbReference>
<keyword evidence="1" id="KW-0371">Homeobox</keyword>
<comment type="caution">
    <text evidence="4">The sequence shown here is derived from an EMBL/GenBank/DDBJ whole genome shotgun (WGS) entry which is preliminary data.</text>
</comment>
<evidence type="ECO:0000256" key="2">
    <source>
        <dbReference type="SAM" id="MobiDB-lite"/>
    </source>
</evidence>
<proteinExistence type="predicted"/>
<name>A0A1X2HFR2_SYNRA</name>
<feature type="region of interest" description="Disordered" evidence="2">
    <location>
        <begin position="1"/>
        <end position="23"/>
    </location>
</feature>
<dbReference type="Proteomes" id="UP000242180">
    <property type="component" value="Unassembled WGS sequence"/>
</dbReference>
<gene>
    <name evidence="4" type="ORF">BCR43DRAFT_490327</name>
</gene>
<comment type="subcellular location">
    <subcellularLocation>
        <location evidence="1">Nucleus</location>
    </subcellularLocation>
</comment>
<dbReference type="InParanoid" id="A0A1X2HFR2"/>
<feature type="DNA-binding region" description="Homeobox" evidence="1">
    <location>
        <begin position="178"/>
        <end position="242"/>
    </location>
</feature>
<evidence type="ECO:0000259" key="3">
    <source>
        <dbReference type="PROSITE" id="PS50071"/>
    </source>
</evidence>
<keyword evidence="1" id="KW-0539">Nucleus</keyword>
<evidence type="ECO:0000313" key="5">
    <source>
        <dbReference type="Proteomes" id="UP000242180"/>
    </source>
</evidence>
<dbReference type="AlphaFoldDB" id="A0A1X2HFR2"/>
<dbReference type="STRING" id="13706.A0A1X2HFR2"/>
<feature type="compositionally biased region" description="Basic and acidic residues" evidence="2">
    <location>
        <begin position="137"/>
        <end position="161"/>
    </location>
</feature>
<protein>
    <recommendedName>
        <fullName evidence="3">Homeobox domain-containing protein</fullName>
    </recommendedName>
</protein>
<reference evidence="4 5" key="1">
    <citation type="submission" date="2016-07" db="EMBL/GenBank/DDBJ databases">
        <title>Pervasive Adenine N6-methylation of Active Genes in Fungi.</title>
        <authorList>
            <consortium name="DOE Joint Genome Institute"/>
            <person name="Mondo S.J."/>
            <person name="Dannebaum R.O."/>
            <person name="Kuo R.C."/>
            <person name="Labutti K."/>
            <person name="Haridas S."/>
            <person name="Kuo A."/>
            <person name="Salamov A."/>
            <person name="Ahrendt S.R."/>
            <person name="Lipzen A."/>
            <person name="Sullivan W."/>
            <person name="Andreopoulos W.B."/>
            <person name="Clum A."/>
            <person name="Lindquist E."/>
            <person name="Daum C."/>
            <person name="Ramamoorthy G.K."/>
            <person name="Gryganskyi A."/>
            <person name="Culley D."/>
            <person name="Magnuson J.K."/>
            <person name="James T.Y."/>
            <person name="O'Malley M.A."/>
            <person name="Stajich J.E."/>
            <person name="Spatafora J.W."/>
            <person name="Visel A."/>
            <person name="Grigoriev I.V."/>
        </authorList>
    </citation>
    <scope>NUCLEOTIDE SEQUENCE [LARGE SCALE GENOMIC DNA]</scope>
    <source>
        <strain evidence="4 5">NRRL 2496</strain>
    </source>
</reference>
<dbReference type="PROSITE" id="PS50071">
    <property type="entry name" value="HOMEOBOX_2"/>
    <property type="match status" value="1"/>
</dbReference>
<feature type="region of interest" description="Disordered" evidence="2">
    <location>
        <begin position="274"/>
        <end position="297"/>
    </location>
</feature>
<dbReference type="GO" id="GO:0003677">
    <property type="term" value="F:DNA binding"/>
    <property type="evidence" value="ECO:0007669"/>
    <property type="project" value="UniProtKB-UniRule"/>
</dbReference>
<evidence type="ECO:0000313" key="4">
    <source>
        <dbReference type="EMBL" id="ORY97768.1"/>
    </source>
</evidence>
<evidence type="ECO:0000256" key="1">
    <source>
        <dbReference type="PROSITE-ProRule" id="PRU00108"/>
    </source>
</evidence>
<accession>A0A1X2HFR2</accession>
<feature type="compositionally biased region" description="Low complexity" evidence="2">
    <location>
        <begin position="115"/>
        <end position="136"/>
    </location>
</feature>
<feature type="region of interest" description="Disordered" evidence="2">
    <location>
        <begin position="89"/>
        <end position="179"/>
    </location>
</feature>
<feature type="domain" description="Homeobox" evidence="3">
    <location>
        <begin position="176"/>
        <end position="241"/>
    </location>
</feature>
<dbReference type="GO" id="GO:0005634">
    <property type="term" value="C:nucleus"/>
    <property type="evidence" value="ECO:0007669"/>
    <property type="project" value="UniProtKB-SubCell"/>
</dbReference>
<sequence>MLPMDTLTHGKRCSLPTAQGTNHELLRSETIPTPTTTTTTAAAAAAAAASALTLADEVAEAVAGDGPRMSQAAFNKLLVHIYGEEALEQINPPEKSSPLPSKRKKALHQQQTKGQQESSPSHSPSVSLRLSLSRPQQEQERLQRKQTLGKDQRKESKESKKEQKKRKPTAAGQRTTKVKKNATNYAPYISDYLKKALFEMHARGETELTRTQRLETADYTGLDSRQITYWFATNKRRFAEELKEFKQLMEDPTKSIQSFEDFVQLYPNKMKLRMTGRPPPLTPYGPNDIHRTRLSHS</sequence>